<dbReference type="AlphaFoldDB" id="A0A2N0ZAH1"/>
<proteinExistence type="predicted"/>
<feature type="region of interest" description="Disordered" evidence="1">
    <location>
        <begin position="17"/>
        <end position="48"/>
    </location>
</feature>
<evidence type="ECO:0000313" key="3">
    <source>
        <dbReference type="Proteomes" id="UP000233343"/>
    </source>
</evidence>
<accession>A0A2N0ZAH1</accession>
<feature type="compositionally biased region" description="Polar residues" evidence="1">
    <location>
        <begin position="17"/>
        <end position="26"/>
    </location>
</feature>
<evidence type="ECO:0000256" key="1">
    <source>
        <dbReference type="SAM" id="MobiDB-lite"/>
    </source>
</evidence>
<gene>
    <name evidence="2" type="ORF">CWS20_23920</name>
</gene>
<dbReference type="Proteomes" id="UP000233343">
    <property type="component" value="Unassembled WGS sequence"/>
</dbReference>
<dbReference type="EMBL" id="PISD01000066">
    <property type="protein sequence ID" value="PKG26508.1"/>
    <property type="molecule type" value="Genomic_DNA"/>
</dbReference>
<sequence>MSDHKGDMRDKLVANLRSQARQSSVERQTRAGRFAHRPAVERAKRVPARSEAVTARVSIVEGEPQAVLIKNRSEDLAKHVIRLRNRYAKLLTEESNS</sequence>
<reference evidence="2 3" key="1">
    <citation type="journal article" date="2010" name="Int. J. Syst. Evol. Microbiol.">
        <title>Bacillus horneckiae sp. nov., isolated from a spacecraft-assembly clean room.</title>
        <authorList>
            <person name="Vaishampayan P."/>
            <person name="Probst A."/>
            <person name="Krishnamurthi S."/>
            <person name="Ghosh S."/>
            <person name="Osman S."/>
            <person name="McDowall A."/>
            <person name="Ruckmani A."/>
            <person name="Mayilraj S."/>
            <person name="Venkateswaran K."/>
        </authorList>
    </citation>
    <scope>NUCLEOTIDE SEQUENCE [LARGE SCALE GENOMIC DNA]</scope>
    <source>
        <strain evidence="3">1PO1SC</strain>
    </source>
</reference>
<name>A0A2N0ZAH1_9BACI</name>
<keyword evidence="3" id="KW-1185">Reference proteome</keyword>
<organism evidence="2 3">
    <name type="scientific">Cytobacillus horneckiae</name>
    <dbReference type="NCBI Taxonomy" id="549687"/>
    <lineage>
        <taxon>Bacteria</taxon>
        <taxon>Bacillati</taxon>
        <taxon>Bacillota</taxon>
        <taxon>Bacilli</taxon>
        <taxon>Bacillales</taxon>
        <taxon>Bacillaceae</taxon>
        <taxon>Cytobacillus</taxon>
    </lineage>
</organism>
<protein>
    <submittedName>
        <fullName evidence="2">Uncharacterized protein</fullName>
    </submittedName>
</protein>
<evidence type="ECO:0000313" key="2">
    <source>
        <dbReference type="EMBL" id="PKG26508.1"/>
    </source>
</evidence>
<comment type="caution">
    <text evidence="2">The sequence shown here is derived from an EMBL/GenBank/DDBJ whole genome shotgun (WGS) entry which is preliminary data.</text>
</comment>
<dbReference type="RefSeq" id="WP_066191248.1">
    <property type="nucleotide sequence ID" value="NZ_JAFDQP010000007.1"/>
</dbReference>